<dbReference type="EMBL" id="JADGMS010000019">
    <property type="protein sequence ID" value="KAF9661136.1"/>
    <property type="molecule type" value="Genomic_DNA"/>
</dbReference>
<dbReference type="Proteomes" id="UP000657918">
    <property type="component" value="Unassembled WGS sequence"/>
</dbReference>
<evidence type="ECO:0000256" key="1">
    <source>
        <dbReference type="SAM" id="MobiDB-lite"/>
    </source>
</evidence>
<protein>
    <recommendedName>
        <fullName evidence="4">RIN4 pathogenic type III effector avirulence factor Avr cleavage site domain-containing protein</fullName>
    </recommendedName>
</protein>
<dbReference type="OrthoDB" id="755325at2759"/>
<accession>A0A835J1L7</accession>
<feature type="compositionally biased region" description="Basic and acidic residues" evidence="1">
    <location>
        <begin position="165"/>
        <end position="175"/>
    </location>
</feature>
<evidence type="ECO:0008006" key="4">
    <source>
        <dbReference type="Google" id="ProtNLM"/>
    </source>
</evidence>
<sequence>MPLTLPRQKSKFLGLLEKERDGSLAFFGGEGLLDNGSAEKAPSLTPFQPLGSIHCSYLFSTLYRFSVSHLLFGFLRCTAEINQMDERRRSGQIPAFGNWDQANELPITQYFESARQAGLIRFSTTHNSSGECGHQDMRGGDLYASDFNKPSRNLPRPAKTRMREKRGTHAKEQRKQGKVCDVTEPAMKQRQPPPTVFHTNKISQYSHKMDTLIVSKVAAKPPKAIDEDLYKISPELLRSSKRKKRPGLFSCLVPACVS</sequence>
<organism evidence="2 3">
    <name type="scientific">Salix dunnii</name>
    <dbReference type="NCBI Taxonomy" id="1413687"/>
    <lineage>
        <taxon>Eukaryota</taxon>
        <taxon>Viridiplantae</taxon>
        <taxon>Streptophyta</taxon>
        <taxon>Embryophyta</taxon>
        <taxon>Tracheophyta</taxon>
        <taxon>Spermatophyta</taxon>
        <taxon>Magnoliopsida</taxon>
        <taxon>eudicotyledons</taxon>
        <taxon>Gunneridae</taxon>
        <taxon>Pentapetalae</taxon>
        <taxon>rosids</taxon>
        <taxon>fabids</taxon>
        <taxon>Malpighiales</taxon>
        <taxon>Salicaceae</taxon>
        <taxon>Saliceae</taxon>
        <taxon>Salix</taxon>
    </lineage>
</organism>
<reference evidence="2 3" key="1">
    <citation type="submission" date="2020-10" db="EMBL/GenBank/DDBJ databases">
        <title>Plant Genome Project.</title>
        <authorList>
            <person name="Zhang R.-G."/>
        </authorList>
    </citation>
    <scope>NUCLEOTIDE SEQUENCE [LARGE SCALE GENOMIC DNA]</scope>
    <source>
        <strain evidence="2">FAFU-HL-1</strain>
        <tissue evidence="2">Leaf</tissue>
    </source>
</reference>
<name>A0A835J1L7_9ROSI</name>
<proteinExistence type="predicted"/>
<gene>
    <name evidence="2" type="ORF">SADUNF_Sadunf19G0036400</name>
</gene>
<evidence type="ECO:0000313" key="2">
    <source>
        <dbReference type="EMBL" id="KAF9661136.1"/>
    </source>
</evidence>
<comment type="caution">
    <text evidence="2">The sequence shown here is derived from an EMBL/GenBank/DDBJ whole genome shotgun (WGS) entry which is preliminary data.</text>
</comment>
<evidence type="ECO:0000313" key="3">
    <source>
        <dbReference type="Proteomes" id="UP000657918"/>
    </source>
</evidence>
<keyword evidence="3" id="KW-1185">Reference proteome</keyword>
<dbReference type="PANTHER" id="PTHR33699:SF3">
    <property type="entry name" value="OS06G0347300 PROTEIN"/>
    <property type="match status" value="1"/>
</dbReference>
<dbReference type="AlphaFoldDB" id="A0A835J1L7"/>
<feature type="region of interest" description="Disordered" evidence="1">
    <location>
        <begin position="126"/>
        <end position="196"/>
    </location>
</feature>
<dbReference type="PANTHER" id="PTHR33699">
    <property type="entry name" value="EXPRESSED PROTEIN"/>
    <property type="match status" value="1"/>
</dbReference>